<dbReference type="KEGG" id="abs:AZOBR_150138"/>
<name>A0A9P1NMH1_9PROT</name>
<proteinExistence type="predicted"/>
<protein>
    <submittedName>
        <fullName evidence="1">Uncharacterized protein</fullName>
    </submittedName>
</protein>
<dbReference type="AlphaFoldDB" id="A0A9P1NMH1"/>
<accession>A0A9P1NMH1</accession>
<keyword evidence="2" id="KW-1185">Reference proteome</keyword>
<dbReference type="EMBL" id="HE577327">
    <property type="protein sequence ID" value="CCC98720.1"/>
    <property type="molecule type" value="Genomic_DNA"/>
</dbReference>
<reference evidence="1 2" key="1">
    <citation type="journal article" date="2011" name="PLoS Genet.">
        <title>Azospirillum genomes reveal transition of bacteria from aquatic to terrestrial environments.</title>
        <authorList>
            <person name="Wisniewski-Dye F."/>
            <person name="Borziak K."/>
            <person name="Khalsa-Moyers G."/>
            <person name="Alexandre G."/>
            <person name="Sukharnikov L.O."/>
            <person name="Wuichet K."/>
            <person name="Hurst G.B."/>
            <person name="McDonald W.H."/>
            <person name="Robertson J.S."/>
            <person name="Barbe V."/>
            <person name="Calteau A."/>
            <person name="Rouy Z."/>
            <person name="Mangenot S."/>
            <person name="Prigent-Combaret C."/>
            <person name="Normand P."/>
            <person name="Boyer M."/>
            <person name="Siguier P."/>
            <person name="Dessaux Y."/>
            <person name="Elmerich C."/>
            <person name="Condemine G."/>
            <person name="Krishnen G."/>
            <person name="Kennedy I."/>
            <person name="Paterson A.H."/>
            <person name="Gonzalez V."/>
            <person name="Mavingui P."/>
            <person name="Zhulin I.B."/>
        </authorList>
    </citation>
    <scope>NUCLEOTIDE SEQUENCE [LARGE SCALE GENOMIC DNA]</scope>
    <source>
        <strain evidence="1 2">Sp245</strain>
    </source>
</reference>
<evidence type="ECO:0000313" key="2">
    <source>
        <dbReference type="Proteomes" id="UP000007319"/>
    </source>
</evidence>
<evidence type="ECO:0000313" key="1">
    <source>
        <dbReference type="EMBL" id="CCC98720.1"/>
    </source>
</evidence>
<organism evidence="1 2">
    <name type="scientific">Azospirillum baldaniorum</name>
    <dbReference type="NCBI Taxonomy" id="1064539"/>
    <lineage>
        <taxon>Bacteria</taxon>
        <taxon>Pseudomonadati</taxon>
        <taxon>Pseudomonadota</taxon>
        <taxon>Alphaproteobacteria</taxon>
        <taxon>Rhodospirillales</taxon>
        <taxon>Azospirillaceae</taxon>
        <taxon>Azospirillum</taxon>
    </lineage>
</organism>
<dbReference type="Proteomes" id="UP000007319">
    <property type="component" value="Chromosome"/>
</dbReference>
<sequence length="40" mass="4479">MAAAAQHPSRDKAGAWHYLARSHYWRPAACGAIHFDGFRP</sequence>
<gene>
    <name evidence="1" type="ORF">AZOBR_150138</name>
</gene>